<keyword evidence="1" id="KW-0472">Membrane</keyword>
<dbReference type="RefSeq" id="WP_302885252.1">
    <property type="nucleotide sequence ID" value="NZ_JAUMIT010000012.1"/>
</dbReference>
<sequence length="198" mass="23866">MRRPQFTFEHKKGFFIPNDSLFMIILSGILFLFVFLEQKGYLYFGNWMTLFFAIWLLCFIVFMISRFFLYEIENGEYIGKLILKEESILINDIEYKLEEITSIKIYSSDIKGKRVNNTFEFTRHLSNGLDNEITLKLNNGELVKTHFLQTDENKIKFSEKYLINYHLKKKYSLLHLLEILEITDYDKIQIFKKNLKNY</sequence>
<organism evidence="2 3">
    <name type="scientific">Wenyingzhuangia gilva</name>
    <dbReference type="NCBI Taxonomy" id="3057677"/>
    <lineage>
        <taxon>Bacteria</taxon>
        <taxon>Pseudomonadati</taxon>
        <taxon>Bacteroidota</taxon>
        <taxon>Flavobacteriia</taxon>
        <taxon>Flavobacteriales</taxon>
        <taxon>Flavobacteriaceae</taxon>
        <taxon>Wenyingzhuangia</taxon>
    </lineage>
</organism>
<evidence type="ECO:0000313" key="3">
    <source>
        <dbReference type="Proteomes" id="UP001168642"/>
    </source>
</evidence>
<evidence type="ECO:0008006" key="4">
    <source>
        <dbReference type="Google" id="ProtNLM"/>
    </source>
</evidence>
<proteinExistence type="predicted"/>
<keyword evidence="1" id="KW-0812">Transmembrane</keyword>
<evidence type="ECO:0000313" key="2">
    <source>
        <dbReference type="EMBL" id="MDO3695946.1"/>
    </source>
</evidence>
<accession>A0ABT8VVE4</accession>
<keyword evidence="3" id="KW-1185">Reference proteome</keyword>
<keyword evidence="1" id="KW-1133">Transmembrane helix</keyword>
<comment type="caution">
    <text evidence="2">The sequence shown here is derived from an EMBL/GenBank/DDBJ whole genome shotgun (WGS) entry which is preliminary data.</text>
</comment>
<feature type="transmembrane region" description="Helical" evidence="1">
    <location>
        <begin position="48"/>
        <end position="69"/>
    </location>
</feature>
<dbReference type="EMBL" id="JAUMIT010000012">
    <property type="protein sequence ID" value="MDO3695946.1"/>
    <property type="molecule type" value="Genomic_DNA"/>
</dbReference>
<reference evidence="2" key="1">
    <citation type="submission" date="2023-07" db="EMBL/GenBank/DDBJ databases">
        <title>Wenyingzhuangia sp. chi5 genome sequencing and assembly.</title>
        <authorList>
            <person name="Park S."/>
        </authorList>
    </citation>
    <scope>NUCLEOTIDE SEQUENCE</scope>
    <source>
        <strain evidence="2">Chi5</strain>
    </source>
</reference>
<protein>
    <recommendedName>
        <fullName evidence="4">SMODS-associating 2TM beta-strand rich effector domain-containing protein</fullName>
    </recommendedName>
</protein>
<name>A0ABT8VVE4_9FLAO</name>
<dbReference type="Proteomes" id="UP001168642">
    <property type="component" value="Unassembled WGS sequence"/>
</dbReference>
<gene>
    <name evidence="2" type="ORF">QVZ41_13930</name>
</gene>
<feature type="transmembrane region" description="Helical" evidence="1">
    <location>
        <begin position="20"/>
        <end position="36"/>
    </location>
</feature>
<evidence type="ECO:0000256" key="1">
    <source>
        <dbReference type="SAM" id="Phobius"/>
    </source>
</evidence>